<dbReference type="PANTHER" id="PTHR15829:SF15">
    <property type="entry name" value="RIPOR FAMILY MEMBER 3"/>
    <property type="match status" value="1"/>
</dbReference>
<dbReference type="Pfam" id="PF15903">
    <property type="entry name" value="PL48"/>
    <property type="match status" value="1"/>
</dbReference>
<dbReference type="InterPro" id="IPR011989">
    <property type="entry name" value="ARM-like"/>
</dbReference>
<reference evidence="4" key="2">
    <citation type="submission" date="2025-09" db="UniProtKB">
        <authorList>
            <consortium name="Ensembl"/>
        </authorList>
    </citation>
    <scope>IDENTIFICATION</scope>
</reference>
<accession>A0A672SL51</accession>
<keyword evidence="2" id="KW-0175">Coiled coil</keyword>
<dbReference type="AlphaFoldDB" id="A0A672SL51"/>
<feature type="domain" description="FAM65 N-terminal" evidence="3">
    <location>
        <begin position="16"/>
        <end position="352"/>
    </location>
</feature>
<dbReference type="InterPro" id="IPR016024">
    <property type="entry name" value="ARM-type_fold"/>
</dbReference>
<dbReference type="InterPro" id="IPR031780">
    <property type="entry name" value="FAM65_N"/>
</dbReference>
<evidence type="ECO:0000313" key="5">
    <source>
        <dbReference type="Proteomes" id="UP000472262"/>
    </source>
</evidence>
<evidence type="ECO:0000256" key="1">
    <source>
        <dbReference type="ARBA" id="ARBA00005744"/>
    </source>
</evidence>
<dbReference type="Ensembl" id="ENSSGRT00000109062.1">
    <property type="protein sequence ID" value="ENSSGRP00000102564.1"/>
    <property type="gene ID" value="ENSSGRG00000050978.1"/>
</dbReference>
<evidence type="ECO:0000259" key="3">
    <source>
        <dbReference type="Pfam" id="PF15903"/>
    </source>
</evidence>
<evidence type="ECO:0000256" key="2">
    <source>
        <dbReference type="SAM" id="Coils"/>
    </source>
</evidence>
<sequence>MSVKLKFDCPADGGMVRRSRSFTGVNTLGGRRRLSSAHSSLRTKVIAGKSPRIPSSSRVGSSIWGQQPEQVDKIFQALRKGLKDYLENHQTELDFLSSQQRDTKRNSRLAFFYDLEKEIRALERYIRRLEFQISKVEELYESYCIQWRLCQGALNMKRAFSLSPSSRQSRESLLELNRNHRHSLEDMCAMEGELEILLGELQIKMKGLIGFARLCPGDQYEVLIRLGRQRWRIRGRIQTDDQQLWDEEEMVFLPHIHGNFEIKVTEVKGLSSILVGMVTCRSADFFTARPQMMVVDITELGTIKLQLEVVWNSEVRPLTASTSRQSIHSRKGSVYSWTPPNTPSFTEKYFLVSLIYMQLCAVTVTLYCRRSQALSCVSVKRCRCISHVCGCVSVLARAPKGIEVFWKGCCESDSPFCCSTDRFLRTLRKHYIHKVKAKQPGQATSLCVSPSDRFAAVYLIASLESPKRRRALKKLKGKRISELQPTGRTLQLLAKLQTDANHKVASAATSCLSRVSRSKSFRAKAVVHYTDLLRNSNMHVRHEACLALKCLKVSSAIKQQIVQSEWVYIDLLLLLIFMM</sequence>
<evidence type="ECO:0000313" key="4">
    <source>
        <dbReference type="Ensembl" id="ENSSGRP00000102564.1"/>
    </source>
</evidence>
<protein>
    <recommendedName>
        <fullName evidence="3">FAM65 N-terminal domain-containing protein</fullName>
    </recommendedName>
</protein>
<dbReference type="PANTHER" id="PTHR15829">
    <property type="entry name" value="PROTEIN KINASE PKN/PRK1, EFFECTOR"/>
    <property type="match status" value="1"/>
</dbReference>
<dbReference type="SUPFAM" id="SSF48371">
    <property type="entry name" value="ARM repeat"/>
    <property type="match status" value="1"/>
</dbReference>
<name>A0A672SL51_SINGR</name>
<gene>
    <name evidence="4" type="primary">ripor3</name>
</gene>
<dbReference type="InterPro" id="IPR026136">
    <property type="entry name" value="RIPOR3"/>
</dbReference>
<comment type="similarity">
    <text evidence="1">Belongs to the RIPOR family.</text>
</comment>
<dbReference type="Gene3D" id="1.25.10.10">
    <property type="entry name" value="Leucine-rich Repeat Variant"/>
    <property type="match status" value="1"/>
</dbReference>
<keyword evidence="5" id="KW-1185">Reference proteome</keyword>
<organism evidence="4 5">
    <name type="scientific">Sinocyclocheilus grahami</name>
    <name type="common">Dianchi golden-line fish</name>
    <name type="synonym">Barbus grahami</name>
    <dbReference type="NCBI Taxonomy" id="75366"/>
    <lineage>
        <taxon>Eukaryota</taxon>
        <taxon>Metazoa</taxon>
        <taxon>Chordata</taxon>
        <taxon>Craniata</taxon>
        <taxon>Vertebrata</taxon>
        <taxon>Euteleostomi</taxon>
        <taxon>Actinopterygii</taxon>
        <taxon>Neopterygii</taxon>
        <taxon>Teleostei</taxon>
        <taxon>Ostariophysi</taxon>
        <taxon>Cypriniformes</taxon>
        <taxon>Cyprinidae</taxon>
        <taxon>Cyprininae</taxon>
        <taxon>Sinocyclocheilus</taxon>
    </lineage>
</organism>
<proteinExistence type="inferred from homology"/>
<reference evidence="4" key="1">
    <citation type="submission" date="2025-08" db="UniProtKB">
        <authorList>
            <consortium name="Ensembl"/>
        </authorList>
    </citation>
    <scope>IDENTIFICATION</scope>
</reference>
<dbReference type="Proteomes" id="UP000472262">
    <property type="component" value="Unassembled WGS sequence"/>
</dbReference>
<feature type="coiled-coil region" evidence="2">
    <location>
        <begin position="86"/>
        <end position="139"/>
    </location>
</feature>